<feature type="signal peptide" evidence="1">
    <location>
        <begin position="1"/>
        <end position="26"/>
    </location>
</feature>
<proteinExistence type="predicted"/>
<organism evidence="2 3">
    <name type="scientific">Methylobrevis albus</name>
    <dbReference type="NCBI Taxonomy" id="2793297"/>
    <lineage>
        <taxon>Bacteria</taxon>
        <taxon>Pseudomonadati</taxon>
        <taxon>Pseudomonadota</taxon>
        <taxon>Alphaproteobacteria</taxon>
        <taxon>Hyphomicrobiales</taxon>
        <taxon>Pleomorphomonadaceae</taxon>
        <taxon>Methylobrevis</taxon>
    </lineage>
</organism>
<dbReference type="Proteomes" id="UP000631694">
    <property type="component" value="Unassembled WGS sequence"/>
</dbReference>
<dbReference type="EMBL" id="JADZLT010000053">
    <property type="protein sequence ID" value="MBH0239230.1"/>
    <property type="molecule type" value="Genomic_DNA"/>
</dbReference>
<keyword evidence="1" id="KW-0732">Signal</keyword>
<keyword evidence="3" id="KW-1185">Reference proteome</keyword>
<evidence type="ECO:0000313" key="2">
    <source>
        <dbReference type="EMBL" id="MBH0239230.1"/>
    </source>
</evidence>
<evidence type="ECO:0000313" key="3">
    <source>
        <dbReference type="Proteomes" id="UP000631694"/>
    </source>
</evidence>
<comment type="caution">
    <text evidence="2">The sequence shown here is derived from an EMBL/GenBank/DDBJ whole genome shotgun (WGS) entry which is preliminary data.</text>
</comment>
<feature type="chain" id="PRO_5036897237" evidence="1">
    <location>
        <begin position="27"/>
        <end position="161"/>
    </location>
</feature>
<dbReference type="AlphaFoldDB" id="A0A931MZP6"/>
<evidence type="ECO:0000256" key="1">
    <source>
        <dbReference type="SAM" id="SignalP"/>
    </source>
</evidence>
<reference evidence="2" key="1">
    <citation type="submission" date="2020-12" db="EMBL/GenBank/DDBJ databases">
        <title>Methylobrevis albus sp. nov., isolated from fresh water lack sediment.</title>
        <authorList>
            <person name="Zou Q."/>
        </authorList>
    </citation>
    <scope>NUCLEOTIDE SEQUENCE</scope>
    <source>
        <strain evidence="2">L22</strain>
    </source>
</reference>
<protein>
    <submittedName>
        <fullName evidence="2">Uncharacterized protein</fullName>
    </submittedName>
</protein>
<dbReference type="RefSeq" id="WP_197312313.1">
    <property type="nucleotide sequence ID" value="NZ_JADZLT010000053.1"/>
</dbReference>
<name>A0A931MZP6_9HYPH</name>
<accession>A0A931MZP6</accession>
<sequence length="161" mass="16668">MTFSRLKISSIAVAATALLCAHEASAATLWRGTAVVTNRSTNPACVAEYDIGESFDVEYRPSFGLPVDEVLVAFGPHGAFIIASGPADTDKSLRTGSVTIQGVAYGIRYSTTTPSQTLSISPAAITPSTVTITITGAVRNLGLPNCNVTVRASLLPIASPL</sequence>
<gene>
    <name evidence="2" type="ORF">I5731_15495</name>
</gene>